<dbReference type="GO" id="GO:0009254">
    <property type="term" value="P:peptidoglycan turnover"/>
    <property type="evidence" value="ECO:0007669"/>
    <property type="project" value="UniProtKB-UniRule"/>
</dbReference>
<feature type="binding site" evidence="10">
    <location>
        <position position="78"/>
    </location>
    <ligand>
        <name>substrate</name>
    </ligand>
</feature>
<dbReference type="InterPro" id="IPR001764">
    <property type="entry name" value="Glyco_hydro_3_N"/>
</dbReference>
<evidence type="ECO:0000313" key="13">
    <source>
        <dbReference type="Proteomes" id="UP000318405"/>
    </source>
</evidence>
<dbReference type="Proteomes" id="UP000318405">
    <property type="component" value="Unassembled WGS sequence"/>
</dbReference>
<keyword evidence="8 10" id="KW-0131">Cell cycle</keyword>
<comment type="caution">
    <text evidence="12">The sequence shown here is derived from an EMBL/GenBank/DDBJ whole genome shotgun (WGS) entry which is preliminary data.</text>
</comment>
<evidence type="ECO:0000256" key="3">
    <source>
        <dbReference type="ARBA" id="ARBA00022618"/>
    </source>
</evidence>
<feature type="binding site" evidence="10">
    <location>
        <begin position="175"/>
        <end position="176"/>
    </location>
    <ligand>
        <name>substrate</name>
    </ligand>
</feature>
<keyword evidence="9 10" id="KW-0961">Cell wall biogenesis/degradation</keyword>
<dbReference type="GO" id="GO:0008360">
    <property type="term" value="P:regulation of cell shape"/>
    <property type="evidence" value="ECO:0007669"/>
    <property type="project" value="UniProtKB-KW"/>
</dbReference>
<keyword evidence="3 10" id="KW-0132">Cell division</keyword>
<evidence type="ECO:0000256" key="1">
    <source>
        <dbReference type="ARBA" id="ARBA00001231"/>
    </source>
</evidence>
<accession>A0A556AUA2</accession>
<dbReference type="GO" id="GO:0071555">
    <property type="term" value="P:cell wall organization"/>
    <property type="evidence" value="ECO:0007669"/>
    <property type="project" value="UniProtKB-KW"/>
</dbReference>
<dbReference type="UniPathway" id="UPA00544"/>
<dbReference type="InterPro" id="IPR022956">
    <property type="entry name" value="Beta_hexosaminidase_bac"/>
</dbReference>
<evidence type="ECO:0000256" key="8">
    <source>
        <dbReference type="ARBA" id="ARBA00023306"/>
    </source>
</evidence>
<evidence type="ECO:0000256" key="2">
    <source>
        <dbReference type="ARBA" id="ARBA00022490"/>
    </source>
</evidence>
<keyword evidence="2 10" id="KW-0963">Cytoplasm</keyword>
<dbReference type="NCBIfam" id="NF003740">
    <property type="entry name" value="PRK05337.1"/>
    <property type="match status" value="1"/>
</dbReference>
<comment type="catalytic activity">
    <reaction evidence="1 10">
        <text>Hydrolysis of terminal non-reducing N-acetyl-D-hexosamine residues in N-acetyl-beta-D-hexosaminides.</text>
        <dbReference type="EC" id="3.2.1.52"/>
    </reaction>
</comment>
<gene>
    <name evidence="10 12" type="primary">nagZ</name>
    <name evidence="12" type="ORF">FOZ76_08965</name>
</gene>
<dbReference type="OrthoDB" id="9786661at2"/>
<dbReference type="EC" id="3.2.1.52" evidence="10"/>
<dbReference type="PANTHER" id="PTHR30480:SF13">
    <property type="entry name" value="BETA-HEXOSAMINIDASE"/>
    <property type="match status" value="1"/>
</dbReference>
<comment type="pathway">
    <text evidence="10">Cell wall biogenesis; peptidoglycan recycling.</text>
</comment>
<dbReference type="SUPFAM" id="SSF51445">
    <property type="entry name" value="(Trans)glycosidases"/>
    <property type="match status" value="1"/>
</dbReference>
<dbReference type="RefSeq" id="WP_143947810.1">
    <property type="nucleotide sequence ID" value="NZ_BAABMB010000002.1"/>
</dbReference>
<feature type="domain" description="Glycoside hydrolase family 3 N-terminal" evidence="11">
    <location>
        <begin position="20"/>
        <end position="294"/>
    </location>
</feature>
<proteinExistence type="inferred from homology"/>
<keyword evidence="6 10" id="KW-0573">Peptidoglycan synthesis</keyword>
<dbReference type="Pfam" id="PF00933">
    <property type="entry name" value="Glyco_hydro_3"/>
    <property type="match status" value="1"/>
</dbReference>
<dbReference type="InterPro" id="IPR019800">
    <property type="entry name" value="Glyco_hydro_3_AS"/>
</dbReference>
<name>A0A556AUA2_9BURK</name>
<comment type="function">
    <text evidence="10">Plays a role in peptidoglycan recycling by cleaving the terminal beta-1,4-linked N-acetylglucosamine (GlcNAc) from peptide-linked peptidoglycan fragments, giving rise to free GlcNAc, anhydro-N-acetylmuramic acid and anhydro-N-acetylmuramic acid-linked peptides.</text>
</comment>
<dbReference type="InterPro" id="IPR017853">
    <property type="entry name" value="GH"/>
</dbReference>
<evidence type="ECO:0000256" key="9">
    <source>
        <dbReference type="ARBA" id="ARBA00023316"/>
    </source>
</evidence>
<dbReference type="PROSITE" id="PS00775">
    <property type="entry name" value="GLYCOSYL_HYDROL_F3"/>
    <property type="match status" value="1"/>
</dbReference>
<comment type="similarity">
    <text evidence="10">Belongs to the glycosyl hydrolase 3 family. NagZ subfamily.</text>
</comment>
<reference evidence="12 13" key="1">
    <citation type="submission" date="2019-07" db="EMBL/GenBank/DDBJ databases">
        <title>Qingshengfaniella alkalisoli gen. nov., sp. nov., isolated from saline soil.</title>
        <authorList>
            <person name="Xu L."/>
            <person name="Huang X.-X."/>
            <person name="Sun J.-Q."/>
        </authorList>
    </citation>
    <scope>NUCLEOTIDE SEQUENCE [LARGE SCALE GENOMIC DNA]</scope>
    <source>
        <strain evidence="12 13">DSM 27279</strain>
    </source>
</reference>
<evidence type="ECO:0000256" key="5">
    <source>
        <dbReference type="ARBA" id="ARBA00022960"/>
    </source>
</evidence>
<dbReference type="AlphaFoldDB" id="A0A556AUA2"/>
<dbReference type="GO" id="GO:0005737">
    <property type="term" value="C:cytoplasm"/>
    <property type="evidence" value="ECO:0007669"/>
    <property type="project" value="UniProtKB-SubCell"/>
</dbReference>
<dbReference type="GO" id="GO:0005975">
    <property type="term" value="P:carbohydrate metabolic process"/>
    <property type="evidence" value="ECO:0007669"/>
    <property type="project" value="InterPro"/>
</dbReference>
<keyword evidence="4 10" id="KW-0378">Hydrolase</keyword>
<dbReference type="InterPro" id="IPR036962">
    <property type="entry name" value="Glyco_hydro_3_N_sf"/>
</dbReference>
<evidence type="ECO:0000256" key="6">
    <source>
        <dbReference type="ARBA" id="ARBA00022984"/>
    </source>
</evidence>
<organism evidence="12 13">
    <name type="scientific">Verticiella sediminum</name>
    <dbReference type="NCBI Taxonomy" id="1247510"/>
    <lineage>
        <taxon>Bacteria</taxon>
        <taxon>Pseudomonadati</taxon>
        <taxon>Pseudomonadota</taxon>
        <taxon>Betaproteobacteria</taxon>
        <taxon>Burkholderiales</taxon>
        <taxon>Alcaligenaceae</taxon>
        <taxon>Verticiella</taxon>
    </lineage>
</organism>
<dbReference type="HAMAP" id="MF_00364">
    <property type="entry name" value="NagZ"/>
    <property type="match status" value="1"/>
</dbReference>
<feature type="binding site" evidence="10">
    <location>
        <position position="145"/>
    </location>
    <ligand>
        <name>substrate</name>
    </ligand>
</feature>
<keyword evidence="13" id="KW-1185">Reference proteome</keyword>
<evidence type="ECO:0000256" key="10">
    <source>
        <dbReference type="HAMAP-Rule" id="MF_00364"/>
    </source>
</evidence>
<evidence type="ECO:0000256" key="4">
    <source>
        <dbReference type="ARBA" id="ARBA00022801"/>
    </source>
</evidence>
<feature type="binding site" evidence="10">
    <location>
        <position position="70"/>
    </location>
    <ligand>
        <name>substrate</name>
    </ligand>
</feature>
<dbReference type="InterPro" id="IPR050226">
    <property type="entry name" value="NagZ_Beta-hexosaminidase"/>
</dbReference>
<protein>
    <recommendedName>
        <fullName evidence="10">Beta-hexosaminidase</fullName>
        <ecNumber evidence="10">3.2.1.52</ecNumber>
    </recommendedName>
    <alternativeName>
        <fullName evidence="10">Beta-N-acetylhexosaminidase</fullName>
    </alternativeName>
    <alternativeName>
        <fullName evidence="10">N-acetyl-beta-glucosaminidase</fullName>
    </alternativeName>
</protein>
<dbReference type="EMBL" id="VLTJ01000015">
    <property type="protein sequence ID" value="TSH96517.1"/>
    <property type="molecule type" value="Genomic_DNA"/>
</dbReference>
<dbReference type="GO" id="GO:0009252">
    <property type="term" value="P:peptidoglycan biosynthetic process"/>
    <property type="evidence" value="ECO:0007669"/>
    <property type="project" value="UniProtKB-KW"/>
</dbReference>
<keyword evidence="7 10" id="KW-0326">Glycosidase</keyword>
<keyword evidence="5 10" id="KW-0133">Cell shape</keyword>
<evidence type="ECO:0000256" key="7">
    <source>
        <dbReference type="ARBA" id="ARBA00023295"/>
    </source>
</evidence>
<feature type="active site" description="Proton donor/acceptor" evidence="10">
    <location>
        <position position="188"/>
    </location>
</feature>
<dbReference type="GO" id="GO:0004563">
    <property type="term" value="F:beta-N-acetylhexosaminidase activity"/>
    <property type="evidence" value="ECO:0007669"/>
    <property type="project" value="UniProtKB-UniRule"/>
</dbReference>
<dbReference type="Gene3D" id="3.20.20.300">
    <property type="entry name" value="Glycoside hydrolase, family 3, N-terminal domain"/>
    <property type="match status" value="1"/>
</dbReference>
<dbReference type="PANTHER" id="PTHR30480">
    <property type="entry name" value="BETA-HEXOSAMINIDASE-RELATED"/>
    <property type="match status" value="1"/>
</dbReference>
<feature type="active site" description="Nucleophile" evidence="10">
    <location>
        <position position="259"/>
    </location>
</feature>
<dbReference type="GO" id="GO:0051301">
    <property type="term" value="P:cell division"/>
    <property type="evidence" value="ECO:0007669"/>
    <property type="project" value="UniProtKB-KW"/>
</dbReference>
<feature type="site" description="Important for catalytic activity" evidence="10">
    <location>
        <position position="186"/>
    </location>
</feature>
<evidence type="ECO:0000259" key="11">
    <source>
        <dbReference type="Pfam" id="PF00933"/>
    </source>
</evidence>
<evidence type="ECO:0000313" key="12">
    <source>
        <dbReference type="EMBL" id="TSH96517.1"/>
    </source>
</evidence>
<sequence length="348" mass="37233">MSPSASLPPGNVMVDVAGLEPTAAEIERLRHPLVGGVILFSRNYADRAQLRALTAAIHAARDEPLLIAVDHEGGRVQRFRSDGYTEVPAMRTLGEQWERDRMQALRSATAAGFVLAAELRACGVDFTFAPVLDLDHGRSGVIGTRALHRDPAVVAQLARAVAQGLALAGMGACGKHFPGHGWAEADSHHALPVDERTLADILADDAAPYGWLEHAVLPAIMPAHVVYPAVDARPAGFSPVWVRDILRARLGYDGVVFSDDLTMEGATVAGDILARAQAALAAGCDMVLVCNRPDLADELLARLEQRPDPASVARLRRLSPQAPALSWDALQADTRYRQALADLATLSR</sequence>
<comment type="subcellular location">
    <subcellularLocation>
        <location evidence="10">Cytoplasm</location>
    </subcellularLocation>
</comment>